<dbReference type="Proteomes" id="UP000244201">
    <property type="component" value="Plasmid pSLUN2"/>
</dbReference>
<proteinExistence type="predicted"/>
<dbReference type="EMBL" id="CP026306">
    <property type="protein sequence ID" value="AVZ78005.1"/>
    <property type="molecule type" value="Genomic_DNA"/>
</dbReference>
<organism evidence="1 2">
    <name type="scientific">Streptomyces lunaelactis</name>
    <dbReference type="NCBI Taxonomy" id="1535768"/>
    <lineage>
        <taxon>Bacteria</taxon>
        <taxon>Bacillati</taxon>
        <taxon>Actinomycetota</taxon>
        <taxon>Actinomycetes</taxon>
        <taxon>Kitasatosporales</taxon>
        <taxon>Streptomycetaceae</taxon>
        <taxon>Streptomyces</taxon>
    </lineage>
</organism>
<evidence type="ECO:0000313" key="2">
    <source>
        <dbReference type="Proteomes" id="UP000244201"/>
    </source>
</evidence>
<dbReference type="AlphaFoldDB" id="A0A2R4TFU6"/>
<reference evidence="1 2" key="1">
    <citation type="submission" date="2018-01" db="EMBL/GenBank/DDBJ databases">
        <title>Complete genome sequence of Streptomyces lunaelactis MM109T, a Ferroverdin A producer isolated from cave moonmilk deposits.</title>
        <authorList>
            <person name="Naome A."/>
            <person name="Martinet L."/>
            <person name="Maciejewska M."/>
            <person name="Anderssen S."/>
            <person name="Adam D."/>
            <person name="Tenconi E."/>
            <person name="Deflandre B."/>
            <person name="Arguelles-Arias A."/>
            <person name="Calusinska M."/>
            <person name="Copieters W."/>
            <person name="Karim L."/>
            <person name="Hanikenne M."/>
            <person name="Baurain D."/>
            <person name="van Wezel G."/>
            <person name="Smargiasso N."/>
            <person name="de Pauw E."/>
            <person name="Delfosse P."/>
            <person name="Rigali S."/>
        </authorList>
    </citation>
    <scope>NUCLEOTIDE SEQUENCE [LARGE SCALE GENOMIC DNA]</scope>
    <source>
        <strain evidence="1 2">MM109</strain>
        <plasmid evidence="2">Plasmid pslun2</plasmid>
    </source>
</reference>
<keyword evidence="1" id="KW-0614">Plasmid</keyword>
<sequence>MTTTCGRCAALSCRECFPTPPPQDTLCAACDRMKCADCGVCGCASQCVSCGGPLSTAFSVHPGGPCWCACVCTALVMEREAVDA</sequence>
<geneLocation type="plasmid" evidence="2">
    <name>pslun2</name>
</geneLocation>
<keyword evidence="2" id="KW-1185">Reference proteome</keyword>
<protein>
    <submittedName>
        <fullName evidence="1">Uncharacterized protein</fullName>
    </submittedName>
</protein>
<dbReference type="KEGG" id="slk:SLUN_38925"/>
<gene>
    <name evidence="1" type="ORF">SLUN_38925</name>
</gene>
<evidence type="ECO:0000313" key="1">
    <source>
        <dbReference type="EMBL" id="AVZ78005.1"/>
    </source>
</evidence>
<accession>A0A2R4TFU6</accession>
<name>A0A2R4TFU6_9ACTN</name>